<dbReference type="Proteomes" id="UP000315908">
    <property type="component" value="Unassembled WGS sequence"/>
</dbReference>
<proteinExistence type="predicted"/>
<accession>A0A562MG67</accession>
<name>A0A562MG67_9SPHI</name>
<evidence type="ECO:0000313" key="1">
    <source>
        <dbReference type="EMBL" id="TWI18890.1"/>
    </source>
</evidence>
<evidence type="ECO:0000313" key="2">
    <source>
        <dbReference type="Proteomes" id="UP000315908"/>
    </source>
</evidence>
<dbReference type="Pfam" id="PF01042">
    <property type="entry name" value="Ribonuc_L-PSP"/>
    <property type="match status" value="1"/>
</dbReference>
<dbReference type="InterPro" id="IPR035959">
    <property type="entry name" value="RutC-like_sf"/>
</dbReference>
<dbReference type="OrthoDB" id="881979at2"/>
<dbReference type="EMBL" id="VLKR01000015">
    <property type="protein sequence ID" value="TWI18890.1"/>
    <property type="molecule type" value="Genomic_DNA"/>
</dbReference>
<gene>
    <name evidence="1" type="ORF">IQ31_03018</name>
</gene>
<protein>
    <submittedName>
        <fullName evidence="1">Enamine deaminase RidA (YjgF/YER057c/UK114 family)</fullName>
    </submittedName>
</protein>
<reference evidence="1 2" key="1">
    <citation type="journal article" date="2015" name="Stand. Genomic Sci.">
        <title>Genomic Encyclopedia of Bacterial and Archaeal Type Strains, Phase III: the genomes of soil and plant-associated and newly described type strains.</title>
        <authorList>
            <person name="Whitman W.B."/>
            <person name="Woyke T."/>
            <person name="Klenk H.P."/>
            <person name="Zhou Y."/>
            <person name="Lilburn T.G."/>
            <person name="Beck B.J."/>
            <person name="De Vos P."/>
            <person name="Vandamme P."/>
            <person name="Eisen J.A."/>
            <person name="Garrity G."/>
            <person name="Hugenholtz P."/>
            <person name="Kyrpides N.C."/>
        </authorList>
    </citation>
    <scope>NUCLEOTIDE SEQUENCE [LARGE SCALE GENOMIC DNA]</scope>
    <source>
        <strain evidence="1 2">CGMCC 1.6855</strain>
    </source>
</reference>
<dbReference type="SUPFAM" id="SSF55298">
    <property type="entry name" value="YjgF-like"/>
    <property type="match status" value="1"/>
</dbReference>
<dbReference type="PANTHER" id="PTHR43857:SF1">
    <property type="entry name" value="YJGH FAMILY PROTEIN"/>
    <property type="match status" value="1"/>
</dbReference>
<organism evidence="1 2">
    <name type="scientific">Sphingobacterium siyangense</name>
    <dbReference type="NCBI Taxonomy" id="459529"/>
    <lineage>
        <taxon>Bacteria</taxon>
        <taxon>Pseudomonadati</taxon>
        <taxon>Bacteroidota</taxon>
        <taxon>Sphingobacteriia</taxon>
        <taxon>Sphingobacteriales</taxon>
        <taxon>Sphingobacteriaceae</taxon>
        <taxon>Sphingobacterium</taxon>
    </lineage>
</organism>
<dbReference type="CDD" id="cd00448">
    <property type="entry name" value="YjgF_YER057c_UK114_family"/>
    <property type="match status" value="1"/>
</dbReference>
<dbReference type="InterPro" id="IPR006175">
    <property type="entry name" value="YjgF/YER057c/UK114"/>
</dbReference>
<dbReference type="Gene3D" id="3.30.1330.40">
    <property type="entry name" value="RutC-like"/>
    <property type="match status" value="1"/>
</dbReference>
<dbReference type="PANTHER" id="PTHR43857">
    <property type="entry name" value="BLR7761 PROTEIN"/>
    <property type="match status" value="1"/>
</dbReference>
<sequence>MQKRTINPWKWQEQRNYVQAVEVKDVSGTLYVSGQTAIDENGISSDADMRTQLSLAIANVERVILEAGYEIRHIVRLNIYTTSSAELFQNFDLFQAWAQKNQLQQVSTVMEVKHLFETLLVELEVTAVK</sequence>
<dbReference type="AlphaFoldDB" id="A0A562MG67"/>
<comment type="caution">
    <text evidence="1">The sequence shown here is derived from an EMBL/GenBank/DDBJ whole genome shotgun (WGS) entry which is preliminary data.</text>
</comment>
<dbReference type="RefSeq" id="WP_145328456.1">
    <property type="nucleotide sequence ID" value="NZ_VLKR01000015.1"/>
</dbReference>